<dbReference type="AlphaFoldDB" id="A0A6J5YHN4"/>
<accession>A0A6J5YHN4</accession>
<organism evidence="1">
    <name type="scientific">freshwater metagenome</name>
    <dbReference type="NCBI Taxonomy" id="449393"/>
    <lineage>
        <taxon>unclassified sequences</taxon>
        <taxon>metagenomes</taxon>
        <taxon>ecological metagenomes</taxon>
    </lineage>
</organism>
<dbReference type="Gene3D" id="3.90.190.10">
    <property type="entry name" value="Protein tyrosine phosphatase superfamily"/>
    <property type="match status" value="1"/>
</dbReference>
<evidence type="ECO:0000313" key="1">
    <source>
        <dbReference type="EMBL" id="CAB4324067.1"/>
    </source>
</evidence>
<evidence type="ECO:0000313" key="2">
    <source>
        <dbReference type="EMBL" id="CAB4941790.1"/>
    </source>
</evidence>
<dbReference type="SUPFAM" id="SSF52799">
    <property type="entry name" value="(Phosphotyrosine protein) phosphatases II"/>
    <property type="match status" value="1"/>
</dbReference>
<sequence length="173" mass="19539">MSAVASKGKWAQGIRPRNFHWVITDHLAVCERPGGYGANHRKVRRQEEIIWVREQGFSCVISITAAPHNLHNYDELGVVWRHRPLPDDDRGAFELSFFTELRTMLESGEKVLIHSEELGDRVCGLIAGYLLWNGLVDTPPRTVTVVERLTQRQLGPLGRELVALAQRLPSPNA</sequence>
<dbReference type="EMBL" id="CAFBNC010000069">
    <property type="protein sequence ID" value="CAB4941790.1"/>
    <property type="molecule type" value="Genomic_DNA"/>
</dbReference>
<name>A0A6J5YHN4_9ZZZZ</name>
<protein>
    <submittedName>
        <fullName evidence="1">Unannotated protein</fullName>
    </submittedName>
</protein>
<reference evidence="1" key="1">
    <citation type="submission" date="2020-05" db="EMBL/GenBank/DDBJ databases">
        <authorList>
            <person name="Chiriac C."/>
            <person name="Salcher M."/>
            <person name="Ghai R."/>
            <person name="Kavagutti S V."/>
        </authorList>
    </citation>
    <scope>NUCLEOTIDE SEQUENCE</scope>
</reference>
<dbReference type="InterPro" id="IPR029021">
    <property type="entry name" value="Prot-tyrosine_phosphatase-like"/>
</dbReference>
<proteinExistence type="predicted"/>
<dbReference type="EMBL" id="CAEMXZ010000099">
    <property type="protein sequence ID" value="CAB4324067.1"/>
    <property type="molecule type" value="Genomic_DNA"/>
</dbReference>
<gene>
    <name evidence="1" type="ORF">UFOPK1392_01831</name>
    <name evidence="2" type="ORF">UFOPK3733_01341</name>
</gene>